<protein>
    <submittedName>
        <fullName evidence="2">Uncharacterized protein</fullName>
    </submittedName>
</protein>
<reference evidence="3" key="1">
    <citation type="journal article" date="2019" name="Int. J. Syst. Evol. Microbiol.">
        <title>The Global Catalogue of Microorganisms (GCM) 10K type strain sequencing project: providing services to taxonomists for standard genome sequencing and annotation.</title>
        <authorList>
            <consortium name="The Broad Institute Genomics Platform"/>
            <consortium name="The Broad Institute Genome Sequencing Center for Infectious Disease"/>
            <person name="Wu L."/>
            <person name="Ma J."/>
        </authorList>
    </citation>
    <scope>NUCLEOTIDE SEQUENCE [LARGE SCALE GENOMIC DNA]</scope>
    <source>
        <strain evidence="3">KCTC 42423</strain>
    </source>
</reference>
<proteinExistence type="predicted"/>
<sequence>MIKLPKLFIVVLCSLSILSQFSCNNDDDDANTNCENIVCTAIFIRINVSITDEHQNPVALDSFKVINRIDGTDMTLSLSPSELSAAKELGQYPLVEDGVLGVHQQRHLQFKGFINNQEVIYSNYTVGMDCCHVSLVSGSLQLTL</sequence>
<accession>A0ABW5N4K8</accession>
<organism evidence="2 3">
    <name type="scientific">Aquimarina hainanensis</name>
    <dbReference type="NCBI Taxonomy" id="1578017"/>
    <lineage>
        <taxon>Bacteria</taxon>
        <taxon>Pseudomonadati</taxon>
        <taxon>Bacteroidota</taxon>
        <taxon>Flavobacteriia</taxon>
        <taxon>Flavobacteriales</taxon>
        <taxon>Flavobacteriaceae</taxon>
        <taxon>Aquimarina</taxon>
    </lineage>
</organism>
<dbReference type="RefSeq" id="WP_378255776.1">
    <property type="nucleotide sequence ID" value="NZ_JBHSJV010000001.1"/>
</dbReference>
<keyword evidence="3" id="KW-1185">Reference proteome</keyword>
<keyword evidence="1" id="KW-0732">Signal</keyword>
<evidence type="ECO:0000313" key="2">
    <source>
        <dbReference type="EMBL" id="MFD2590113.1"/>
    </source>
</evidence>
<dbReference type="EMBL" id="JBHULX010000003">
    <property type="protein sequence ID" value="MFD2590113.1"/>
    <property type="molecule type" value="Genomic_DNA"/>
</dbReference>
<feature type="chain" id="PRO_5045890899" evidence="1">
    <location>
        <begin position="23"/>
        <end position="144"/>
    </location>
</feature>
<feature type="signal peptide" evidence="1">
    <location>
        <begin position="1"/>
        <end position="22"/>
    </location>
</feature>
<dbReference type="Proteomes" id="UP001597459">
    <property type="component" value="Unassembled WGS sequence"/>
</dbReference>
<comment type="caution">
    <text evidence="2">The sequence shown here is derived from an EMBL/GenBank/DDBJ whole genome shotgun (WGS) entry which is preliminary data.</text>
</comment>
<evidence type="ECO:0000313" key="3">
    <source>
        <dbReference type="Proteomes" id="UP001597459"/>
    </source>
</evidence>
<evidence type="ECO:0000256" key="1">
    <source>
        <dbReference type="SAM" id="SignalP"/>
    </source>
</evidence>
<name>A0ABW5N4K8_9FLAO</name>
<gene>
    <name evidence="2" type="ORF">ACFSTE_04675</name>
</gene>